<dbReference type="EMBL" id="CP147251">
    <property type="protein sequence ID" value="WYJ76443.1"/>
    <property type="molecule type" value="Genomic_DNA"/>
</dbReference>
<gene>
    <name evidence="1" type="ORF">DOK78_001075</name>
</gene>
<organism evidence="1 2">
    <name type="scientific">Candidatus Enterococcus lowellii</name>
    <dbReference type="NCBI Taxonomy" id="2230877"/>
    <lineage>
        <taxon>Bacteria</taxon>
        <taxon>Bacillati</taxon>
        <taxon>Bacillota</taxon>
        <taxon>Bacilli</taxon>
        <taxon>Lactobacillales</taxon>
        <taxon>Enterococcaceae</taxon>
        <taxon>Enterococcus</taxon>
    </lineage>
</organism>
<dbReference type="SUPFAM" id="SSF89447">
    <property type="entry name" value="AbrB/MazE/MraZ-like"/>
    <property type="match status" value="1"/>
</dbReference>
<accession>A0ABZ2SLR7</accession>
<dbReference type="InterPro" id="IPR037914">
    <property type="entry name" value="SpoVT-AbrB_sf"/>
</dbReference>
<dbReference type="RefSeq" id="WP_207941450.1">
    <property type="nucleotide sequence ID" value="NZ_CP147251.1"/>
</dbReference>
<evidence type="ECO:0008006" key="3">
    <source>
        <dbReference type="Google" id="ProtNLM"/>
    </source>
</evidence>
<evidence type="ECO:0000313" key="1">
    <source>
        <dbReference type="EMBL" id="WYJ76443.1"/>
    </source>
</evidence>
<dbReference type="Proteomes" id="UP000664701">
    <property type="component" value="Chromosome"/>
</dbReference>
<keyword evidence="2" id="KW-1185">Reference proteome</keyword>
<reference evidence="1 2" key="1">
    <citation type="submission" date="2021-03" db="EMBL/GenBank/DDBJ databases">
        <authorList>
            <person name="Gilmore M.S."/>
            <person name="Schwartzman J."/>
            <person name="Van Tyne D."/>
            <person name="Martin M."/>
            <person name="Earl A.M."/>
            <person name="Manson A.L."/>
            <person name="Straub T."/>
            <person name="Salamzade R."/>
            <person name="Saavedra J."/>
            <person name="Lebreton F."/>
            <person name="Prichula J."/>
            <person name="Schaufler K."/>
            <person name="Gaca A."/>
            <person name="Sgardioli B."/>
            <person name="Wagenaar J."/>
            <person name="Strong T."/>
        </authorList>
    </citation>
    <scope>NUCLEOTIDE SEQUENCE [LARGE SCALE GENOMIC DNA]</scope>
    <source>
        <strain evidence="1 2">DIV2402</strain>
    </source>
</reference>
<reference evidence="1 2" key="2">
    <citation type="submission" date="2024-03" db="EMBL/GenBank/DDBJ databases">
        <title>The Genome Sequence of Enterococcus sp. DIV2402.</title>
        <authorList>
            <consortium name="The Broad Institute Genomics Platform"/>
            <consortium name="The Broad Institute Microbial Omics Core"/>
            <consortium name="The Broad Institute Genomic Center for Infectious Diseases"/>
            <person name="Earl A."/>
            <person name="Manson A."/>
            <person name="Gilmore M."/>
            <person name="Schwartman J."/>
            <person name="Shea T."/>
            <person name="Abouelleil A."/>
            <person name="Cao P."/>
            <person name="Chapman S."/>
            <person name="Cusick C."/>
            <person name="Young S."/>
            <person name="Neafsey D."/>
            <person name="Nusbaum C."/>
            <person name="Birren B."/>
        </authorList>
    </citation>
    <scope>NUCLEOTIDE SEQUENCE [LARGE SCALE GENOMIC DNA]</scope>
    <source>
        <strain evidence="1 2">DIV2402</strain>
    </source>
</reference>
<dbReference type="InterPro" id="IPR013432">
    <property type="entry name" value="Doc_partner"/>
</dbReference>
<protein>
    <recommendedName>
        <fullName evidence="3">Addiction module antidote</fullName>
    </recommendedName>
</protein>
<sequence>MSIQERKLRKVGNSVMIALSKDFLDSIGATVADTVYVDEDKLKEALVKKTQNEEQKKLEMLIDKSMQKHGELYKALVDK</sequence>
<dbReference type="Gene3D" id="2.10.260.10">
    <property type="match status" value="1"/>
</dbReference>
<dbReference type="NCBIfam" id="TIGR02609">
    <property type="entry name" value="doc_partner"/>
    <property type="match status" value="1"/>
</dbReference>
<proteinExistence type="predicted"/>
<name>A0ABZ2SLR7_9ENTE</name>
<evidence type="ECO:0000313" key="2">
    <source>
        <dbReference type="Proteomes" id="UP000664701"/>
    </source>
</evidence>